<evidence type="ECO:0000313" key="1">
    <source>
        <dbReference type="EMBL" id="KRY14638.1"/>
    </source>
</evidence>
<dbReference type="OrthoDB" id="5911915at2759"/>
<organism evidence="1 2">
    <name type="scientific">Trichinella patagoniensis</name>
    <dbReference type="NCBI Taxonomy" id="990121"/>
    <lineage>
        <taxon>Eukaryota</taxon>
        <taxon>Metazoa</taxon>
        <taxon>Ecdysozoa</taxon>
        <taxon>Nematoda</taxon>
        <taxon>Enoplea</taxon>
        <taxon>Dorylaimia</taxon>
        <taxon>Trichinellida</taxon>
        <taxon>Trichinellidae</taxon>
        <taxon>Trichinella</taxon>
    </lineage>
</organism>
<name>A0A0V0ZR25_9BILA</name>
<evidence type="ECO:0000313" key="2">
    <source>
        <dbReference type="Proteomes" id="UP000054783"/>
    </source>
</evidence>
<evidence type="ECO:0008006" key="3">
    <source>
        <dbReference type="Google" id="ProtNLM"/>
    </source>
</evidence>
<dbReference type="Proteomes" id="UP000054783">
    <property type="component" value="Unassembled WGS sequence"/>
</dbReference>
<dbReference type="EMBL" id="JYDQ01000112">
    <property type="protein sequence ID" value="KRY14638.1"/>
    <property type="molecule type" value="Genomic_DNA"/>
</dbReference>
<proteinExistence type="predicted"/>
<keyword evidence="2" id="KW-1185">Reference proteome</keyword>
<gene>
    <name evidence="1" type="ORF">T12_8617</name>
</gene>
<sequence length="359" mass="41277">MTLSTVYVWCTLLKINSYVSMVMQNKNSAILISKTEDRADEVRNNNDKRKAAVISFFWIIMPKHVTEFGYEDPVESQNKWRMFYPRIKEHDPLWLDPPVKDSRIGLVGQDTTESTELYFREKPGVPTERWLNQLYTNTPTIKHIYDNWNISKEHPGFSVQPYLYGPKGCLSTFNSPFTMPDTISRTFGKYIPFLRWSYFNGPFGTNCFEKTVSSARTMAYLWVPVWIMDVCFYRAVKGSWKEALLRYPKTGILPIGGAAIWSGVSCVACSFRGKDDWKNMAIGGVGVGIMYAAKHSVIRSSIIGACVAVLTSGWRCFLDFEYGVFGKGSFRRQWILGDPLSSEYLTLETHWRDVPPRNW</sequence>
<dbReference type="AlphaFoldDB" id="A0A0V0ZR25"/>
<reference evidence="1 2" key="1">
    <citation type="submission" date="2015-01" db="EMBL/GenBank/DDBJ databases">
        <title>Evolution of Trichinella species and genotypes.</title>
        <authorList>
            <person name="Korhonen P.K."/>
            <person name="Edoardo P."/>
            <person name="Giuseppe L.R."/>
            <person name="Gasser R.B."/>
        </authorList>
    </citation>
    <scope>NUCLEOTIDE SEQUENCE [LARGE SCALE GENOMIC DNA]</scope>
    <source>
        <strain evidence="1">ISS2496</strain>
    </source>
</reference>
<comment type="caution">
    <text evidence="1">The sequence shown here is derived from an EMBL/GenBank/DDBJ whole genome shotgun (WGS) entry which is preliminary data.</text>
</comment>
<accession>A0A0V0ZR25</accession>
<protein>
    <recommendedName>
        <fullName evidence="3">Complex I-B14.7</fullName>
    </recommendedName>
</protein>